<dbReference type="Proteomes" id="UP001176429">
    <property type="component" value="Unassembled WGS sequence"/>
</dbReference>
<dbReference type="EMBL" id="JAUQSY010000003">
    <property type="protein sequence ID" value="MDO7874016.1"/>
    <property type="molecule type" value="Genomic_DNA"/>
</dbReference>
<protein>
    <submittedName>
        <fullName evidence="2">Uncharacterized protein</fullName>
    </submittedName>
</protein>
<sequence>MPIFNGHSVEKQAQSEGHGSGVMLPQNYAEFGEGRLPPSQKSARFTRQIHPIG</sequence>
<keyword evidence="3" id="KW-1185">Reference proteome</keyword>
<accession>A0ABT9BBD5</accession>
<feature type="region of interest" description="Disordered" evidence="1">
    <location>
        <begin position="1"/>
        <end position="53"/>
    </location>
</feature>
<reference evidence="2" key="1">
    <citation type="submission" date="2023-07" db="EMBL/GenBank/DDBJ databases">
        <authorList>
            <person name="Kim M.K."/>
        </authorList>
    </citation>
    <scope>NUCLEOTIDE SEQUENCE</scope>
    <source>
        <strain evidence="2">ASUV-10-1</strain>
    </source>
</reference>
<proteinExistence type="predicted"/>
<gene>
    <name evidence="2" type="ORF">Q5H93_04660</name>
</gene>
<comment type="caution">
    <text evidence="2">The sequence shown here is derived from an EMBL/GenBank/DDBJ whole genome shotgun (WGS) entry which is preliminary data.</text>
</comment>
<evidence type="ECO:0000256" key="1">
    <source>
        <dbReference type="SAM" id="MobiDB-lite"/>
    </source>
</evidence>
<evidence type="ECO:0000313" key="3">
    <source>
        <dbReference type="Proteomes" id="UP001176429"/>
    </source>
</evidence>
<evidence type="ECO:0000313" key="2">
    <source>
        <dbReference type="EMBL" id="MDO7874016.1"/>
    </source>
</evidence>
<organism evidence="2 3">
    <name type="scientific">Hymenobacter aranciens</name>
    <dbReference type="NCBI Taxonomy" id="3063996"/>
    <lineage>
        <taxon>Bacteria</taxon>
        <taxon>Pseudomonadati</taxon>
        <taxon>Bacteroidota</taxon>
        <taxon>Cytophagia</taxon>
        <taxon>Cytophagales</taxon>
        <taxon>Hymenobacteraceae</taxon>
        <taxon>Hymenobacter</taxon>
    </lineage>
</organism>
<name>A0ABT9BBD5_9BACT</name>
<dbReference type="RefSeq" id="WP_305005334.1">
    <property type="nucleotide sequence ID" value="NZ_JAUQSY010000003.1"/>
</dbReference>